<dbReference type="Pfam" id="PF01628">
    <property type="entry name" value="HrcA"/>
    <property type="match status" value="1"/>
</dbReference>
<dbReference type="STRING" id="1802685.A3C88_00055"/>
<name>A0A1F8FWD7_9BACT</name>
<evidence type="ECO:0000313" key="6">
    <source>
        <dbReference type="EMBL" id="OGN16746.1"/>
    </source>
</evidence>
<evidence type="ECO:0000256" key="3">
    <source>
        <dbReference type="ARBA" id="ARBA00023016"/>
    </source>
</evidence>
<gene>
    <name evidence="6" type="ORF">A3C88_00055</name>
</gene>
<reference evidence="6 7" key="1">
    <citation type="journal article" date="2016" name="Nat. Commun.">
        <title>Thousands of microbial genomes shed light on interconnected biogeochemical processes in an aquifer system.</title>
        <authorList>
            <person name="Anantharaman K."/>
            <person name="Brown C.T."/>
            <person name="Hug L.A."/>
            <person name="Sharon I."/>
            <person name="Castelle C.J."/>
            <person name="Probst A.J."/>
            <person name="Thomas B.C."/>
            <person name="Singh A."/>
            <person name="Wilkins M.J."/>
            <person name="Karaoz U."/>
            <person name="Brodie E.L."/>
            <person name="Williams K.H."/>
            <person name="Hubbard S.S."/>
            <person name="Banfield J.F."/>
        </authorList>
    </citation>
    <scope>NUCLEOTIDE SEQUENCE [LARGE SCALE GENOMIC DNA]</scope>
</reference>
<dbReference type="AlphaFoldDB" id="A0A1F8FWD7"/>
<dbReference type="InterPro" id="IPR029016">
    <property type="entry name" value="GAF-like_dom_sf"/>
</dbReference>
<dbReference type="Gene3D" id="1.10.10.10">
    <property type="entry name" value="Winged helix-like DNA-binding domain superfamily/Winged helix DNA-binding domain"/>
    <property type="match status" value="1"/>
</dbReference>
<sequence>MSNQFGISQRQDVLLKFIIQEFVRAAKPVSSALIHRKSRLHVSPATIRNEMNNLEQMGYLSQLHTSGGRIPTDKAYRYFVNSLNIERTGPGMEEKRAIRSAIAEAGRDPRSINKAMGDALSKLTANLVITGIDEDFFKFGLSQMMNMPEFHEFDRMFQLTNFFDEFDRMFSQLERQMFGSRPDIRTIQVSIGRENPFSPIKEESVIAAQYLLPKGFVGTLTLIGPTRMDYERNISLIKFAKEELERIT</sequence>
<evidence type="ECO:0000256" key="4">
    <source>
        <dbReference type="ARBA" id="ARBA00023163"/>
    </source>
</evidence>
<dbReference type="SUPFAM" id="SSF46785">
    <property type="entry name" value="Winged helix' DNA-binding domain"/>
    <property type="match status" value="1"/>
</dbReference>
<evidence type="ECO:0000313" key="7">
    <source>
        <dbReference type="Proteomes" id="UP000178117"/>
    </source>
</evidence>
<comment type="caution">
    <text evidence="6">The sequence shown here is derived from an EMBL/GenBank/DDBJ whole genome shotgun (WGS) entry which is preliminary data.</text>
</comment>
<organism evidence="6 7">
    <name type="scientific">Candidatus Yanofskybacteria bacterium RIFCSPHIGHO2_02_FULL_50_12</name>
    <dbReference type="NCBI Taxonomy" id="1802685"/>
    <lineage>
        <taxon>Bacteria</taxon>
        <taxon>Candidatus Yanofskyibacteriota</taxon>
    </lineage>
</organism>
<keyword evidence="4" id="KW-0804">Transcription</keyword>
<dbReference type="InterPro" id="IPR036390">
    <property type="entry name" value="WH_DNA-bd_sf"/>
</dbReference>
<dbReference type="Gene3D" id="3.30.450.40">
    <property type="match status" value="1"/>
</dbReference>
<dbReference type="SUPFAM" id="SSF55781">
    <property type="entry name" value="GAF domain-like"/>
    <property type="match status" value="1"/>
</dbReference>
<dbReference type="PANTHER" id="PTHR34824:SF1">
    <property type="entry name" value="HEAT-INDUCIBLE TRANSCRIPTION REPRESSOR HRCA"/>
    <property type="match status" value="1"/>
</dbReference>
<keyword evidence="1" id="KW-0678">Repressor</keyword>
<dbReference type="InterPro" id="IPR036388">
    <property type="entry name" value="WH-like_DNA-bd_sf"/>
</dbReference>
<protein>
    <recommendedName>
        <fullName evidence="5">Heat-inducible transcription repressor HrcA C-terminal domain-containing protein</fullName>
    </recommendedName>
</protein>
<keyword evidence="2" id="KW-0805">Transcription regulation</keyword>
<evidence type="ECO:0000256" key="1">
    <source>
        <dbReference type="ARBA" id="ARBA00022491"/>
    </source>
</evidence>
<evidence type="ECO:0000259" key="5">
    <source>
        <dbReference type="Pfam" id="PF01628"/>
    </source>
</evidence>
<proteinExistence type="predicted"/>
<dbReference type="PANTHER" id="PTHR34824">
    <property type="entry name" value="HEAT-INDUCIBLE TRANSCRIPTION REPRESSOR HRCA"/>
    <property type="match status" value="1"/>
</dbReference>
<keyword evidence="3" id="KW-0346">Stress response</keyword>
<accession>A0A1F8FWD7</accession>
<dbReference type="EMBL" id="MGJZ01000025">
    <property type="protein sequence ID" value="OGN16746.1"/>
    <property type="molecule type" value="Genomic_DNA"/>
</dbReference>
<dbReference type="Proteomes" id="UP000178117">
    <property type="component" value="Unassembled WGS sequence"/>
</dbReference>
<dbReference type="InterPro" id="IPR021153">
    <property type="entry name" value="HrcA_C"/>
</dbReference>
<feature type="domain" description="Heat-inducible transcription repressor HrcA C-terminal" evidence="5">
    <location>
        <begin position="81"/>
        <end position="234"/>
    </location>
</feature>
<dbReference type="InterPro" id="IPR002571">
    <property type="entry name" value="HrcA"/>
</dbReference>
<dbReference type="GO" id="GO:0045892">
    <property type="term" value="P:negative regulation of DNA-templated transcription"/>
    <property type="evidence" value="ECO:0007669"/>
    <property type="project" value="TreeGrafter"/>
</dbReference>
<evidence type="ECO:0000256" key="2">
    <source>
        <dbReference type="ARBA" id="ARBA00023015"/>
    </source>
</evidence>
<dbReference type="GO" id="GO:0003677">
    <property type="term" value="F:DNA binding"/>
    <property type="evidence" value="ECO:0007669"/>
    <property type="project" value="InterPro"/>
</dbReference>